<evidence type="ECO:0000256" key="1">
    <source>
        <dbReference type="ARBA" id="ARBA00004141"/>
    </source>
</evidence>
<reference evidence="9 10" key="1">
    <citation type="journal article" date="2020" name="Mol. Plant">
        <title>The Chromosome-Based Rubber Tree Genome Provides New Insights into Spurge Genome Evolution and Rubber Biosynthesis.</title>
        <authorList>
            <person name="Liu J."/>
            <person name="Shi C."/>
            <person name="Shi C.C."/>
            <person name="Li W."/>
            <person name="Zhang Q.J."/>
            <person name="Zhang Y."/>
            <person name="Li K."/>
            <person name="Lu H.F."/>
            <person name="Shi C."/>
            <person name="Zhu S.T."/>
            <person name="Xiao Z.Y."/>
            <person name="Nan H."/>
            <person name="Yue Y."/>
            <person name="Zhu X.G."/>
            <person name="Wu Y."/>
            <person name="Hong X.N."/>
            <person name="Fan G.Y."/>
            <person name="Tong Y."/>
            <person name="Zhang D."/>
            <person name="Mao C.L."/>
            <person name="Liu Y.L."/>
            <person name="Hao S.J."/>
            <person name="Liu W.Q."/>
            <person name="Lv M.Q."/>
            <person name="Zhang H.B."/>
            <person name="Liu Y."/>
            <person name="Hu-Tang G.R."/>
            <person name="Wang J.P."/>
            <person name="Wang J.H."/>
            <person name="Sun Y.H."/>
            <person name="Ni S.B."/>
            <person name="Chen W.B."/>
            <person name="Zhang X.C."/>
            <person name="Jiao Y.N."/>
            <person name="Eichler E.E."/>
            <person name="Li G.H."/>
            <person name="Liu X."/>
            <person name="Gao L.Z."/>
        </authorList>
    </citation>
    <scope>NUCLEOTIDE SEQUENCE [LARGE SCALE GENOMIC DNA]</scope>
    <source>
        <strain evidence="10">cv. GT1</strain>
        <tissue evidence="9">Leaf</tissue>
    </source>
</reference>
<dbReference type="InterPro" id="IPR011701">
    <property type="entry name" value="MFS"/>
</dbReference>
<dbReference type="InterPro" id="IPR005829">
    <property type="entry name" value="Sugar_transporter_CS"/>
</dbReference>
<keyword evidence="3 6" id="KW-0812">Transmembrane</keyword>
<evidence type="ECO:0000256" key="4">
    <source>
        <dbReference type="ARBA" id="ARBA00022989"/>
    </source>
</evidence>
<dbReference type="InterPro" id="IPR036259">
    <property type="entry name" value="MFS_trans_sf"/>
</dbReference>
<feature type="signal peptide" evidence="7">
    <location>
        <begin position="1"/>
        <end position="31"/>
    </location>
</feature>
<dbReference type="PRINTS" id="PR01035">
    <property type="entry name" value="TCRTETA"/>
</dbReference>
<gene>
    <name evidence="9" type="ORF">GH714_005255</name>
</gene>
<keyword evidence="2" id="KW-0813">Transport</keyword>
<feature type="transmembrane region" description="Helical" evidence="6">
    <location>
        <begin position="249"/>
        <end position="268"/>
    </location>
</feature>
<feature type="chain" id="PRO_5025401187" description="Major facilitator superfamily (MFS) profile domain-containing protein" evidence="7">
    <location>
        <begin position="32"/>
        <end position="448"/>
    </location>
</feature>
<dbReference type="GO" id="GO:0016020">
    <property type="term" value="C:membrane"/>
    <property type="evidence" value="ECO:0007669"/>
    <property type="project" value="UniProtKB-SubCell"/>
</dbReference>
<feature type="transmembrane region" description="Helical" evidence="6">
    <location>
        <begin position="89"/>
        <end position="108"/>
    </location>
</feature>
<feature type="transmembrane region" description="Helical" evidence="6">
    <location>
        <begin position="365"/>
        <end position="383"/>
    </location>
</feature>
<dbReference type="InterPro" id="IPR020846">
    <property type="entry name" value="MFS_dom"/>
</dbReference>
<dbReference type="Gene3D" id="1.20.1250.20">
    <property type="entry name" value="MFS general substrate transporter like domains"/>
    <property type="match status" value="1"/>
</dbReference>
<feature type="transmembrane region" description="Helical" evidence="6">
    <location>
        <begin position="114"/>
        <end position="139"/>
    </location>
</feature>
<comment type="caution">
    <text evidence="9">The sequence shown here is derived from an EMBL/GenBank/DDBJ whole genome shotgun (WGS) entry which is preliminary data.</text>
</comment>
<accession>A0A6A6N176</accession>
<dbReference type="Pfam" id="PF07690">
    <property type="entry name" value="MFS_1"/>
    <property type="match status" value="1"/>
</dbReference>
<dbReference type="CDD" id="cd17330">
    <property type="entry name" value="MFS_SLC46_TetA_like"/>
    <property type="match status" value="1"/>
</dbReference>
<evidence type="ECO:0000313" key="10">
    <source>
        <dbReference type="Proteomes" id="UP000467840"/>
    </source>
</evidence>
<feature type="transmembrane region" description="Helical" evidence="6">
    <location>
        <begin position="403"/>
        <end position="422"/>
    </location>
</feature>
<keyword evidence="10" id="KW-1185">Reference proteome</keyword>
<keyword evidence="5 6" id="KW-0472">Membrane</keyword>
<keyword evidence="7" id="KW-0732">Signal</keyword>
<dbReference type="SUPFAM" id="SSF103473">
    <property type="entry name" value="MFS general substrate transporter"/>
    <property type="match status" value="1"/>
</dbReference>
<protein>
    <recommendedName>
        <fullName evidence="8">Major facilitator superfamily (MFS) profile domain-containing protein</fullName>
    </recommendedName>
</protein>
<feature type="transmembrane region" description="Helical" evidence="6">
    <location>
        <begin position="151"/>
        <end position="172"/>
    </location>
</feature>
<evidence type="ECO:0000256" key="3">
    <source>
        <dbReference type="ARBA" id="ARBA00022692"/>
    </source>
</evidence>
<dbReference type="AlphaFoldDB" id="A0A6A6N176"/>
<evidence type="ECO:0000256" key="7">
    <source>
        <dbReference type="SAM" id="SignalP"/>
    </source>
</evidence>
<feature type="transmembrane region" description="Helical" evidence="6">
    <location>
        <begin position="333"/>
        <end position="353"/>
    </location>
</feature>
<evidence type="ECO:0000259" key="8">
    <source>
        <dbReference type="PROSITE" id="PS50850"/>
    </source>
</evidence>
<feature type="transmembrane region" description="Helical" evidence="6">
    <location>
        <begin position="307"/>
        <end position="327"/>
    </location>
</feature>
<dbReference type="PROSITE" id="PS00216">
    <property type="entry name" value="SUGAR_TRANSPORT_1"/>
    <property type="match status" value="1"/>
</dbReference>
<evidence type="ECO:0000256" key="2">
    <source>
        <dbReference type="ARBA" id="ARBA00022448"/>
    </source>
</evidence>
<keyword evidence="4 6" id="KW-1133">Transmembrane helix</keyword>
<dbReference type="InterPro" id="IPR001958">
    <property type="entry name" value="Tet-R_TetA/multi-R_MdtG-like"/>
</dbReference>
<evidence type="ECO:0000313" key="9">
    <source>
        <dbReference type="EMBL" id="KAF2318326.1"/>
    </source>
</evidence>
<evidence type="ECO:0000256" key="6">
    <source>
        <dbReference type="SAM" id="Phobius"/>
    </source>
</evidence>
<feature type="transmembrane region" description="Helical" evidence="6">
    <location>
        <begin position="178"/>
        <end position="198"/>
    </location>
</feature>
<dbReference type="PROSITE" id="PS50850">
    <property type="entry name" value="MFS"/>
    <property type="match status" value="1"/>
</dbReference>
<dbReference type="EMBL" id="JAAGAX010000003">
    <property type="protein sequence ID" value="KAF2318326.1"/>
    <property type="molecule type" value="Genomic_DNA"/>
</dbReference>
<evidence type="ECO:0000256" key="5">
    <source>
        <dbReference type="ARBA" id="ARBA00023136"/>
    </source>
</evidence>
<name>A0A6A6N176_HEVBR</name>
<sequence length="448" mass="49292">MEWNSCGSGFRELRPLVHLLLPLSIHWVAEQMTVSVLVDVVTSALCPGESACSQAIYLSGLQQTVVGIFKMVVLPLLGQLADEYGRKPFLLLTVSTSIFPFALLAYNQSREFVYAYYVLRTISYILSQGSIFCIAVAYAADFAKESRRAAVFSWMTGLFSASHVIGNVLARFLPEKYIFLVSVALLICCPLYMQFYLVESVERTQRREQKSAFLTKTIKVFHARYKSMIDAANVVFSSPTLRGISFVSFFYELGMSGISSVLFFYLKSVFGFNKNQYSEILLMVGIGEIFSQIVVLPLINPLVGEKVILCLSLLASIAYALLYGLAWSSWVPYLSASFGAIYILVTPSTYAIISKASSSTNQGKAQGFIAGVQSVASLLSPLAMSPLTSLFLSSNAPFNCKGFSIIVASLCMIVALCYACLLKPEQQLPRKSEEDIEAPLLSDNQLAT</sequence>
<proteinExistence type="predicted"/>
<dbReference type="GO" id="GO:0022857">
    <property type="term" value="F:transmembrane transporter activity"/>
    <property type="evidence" value="ECO:0007669"/>
    <property type="project" value="InterPro"/>
</dbReference>
<dbReference type="PANTHER" id="PTHR23504">
    <property type="entry name" value="MAJOR FACILITATOR SUPERFAMILY DOMAIN-CONTAINING PROTEIN 10"/>
    <property type="match status" value="1"/>
</dbReference>
<dbReference type="Proteomes" id="UP000467840">
    <property type="component" value="Chromosome 10"/>
</dbReference>
<comment type="subcellular location">
    <subcellularLocation>
        <location evidence="1">Membrane</location>
        <topology evidence="1">Multi-pass membrane protein</topology>
    </subcellularLocation>
</comment>
<feature type="domain" description="Major facilitator superfamily (MFS) profile" evidence="8">
    <location>
        <begin position="19"/>
        <end position="427"/>
    </location>
</feature>
<dbReference type="PANTHER" id="PTHR23504:SF108">
    <property type="entry name" value="OS11G0151500 PROTEIN"/>
    <property type="match status" value="1"/>
</dbReference>
<organism evidence="9 10">
    <name type="scientific">Hevea brasiliensis</name>
    <name type="common">Para rubber tree</name>
    <name type="synonym">Siphonia brasiliensis</name>
    <dbReference type="NCBI Taxonomy" id="3981"/>
    <lineage>
        <taxon>Eukaryota</taxon>
        <taxon>Viridiplantae</taxon>
        <taxon>Streptophyta</taxon>
        <taxon>Embryophyta</taxon>
        <taxon>Tracheophyta</taxon>
        <taxon>Spermatophyta</taxon>
        <taxon>Magnoliopsida</taxon>
        <taxon>eudicotyledons</taxon>
        <taxon>Gunneridae</taxon>
        <taxon>Pentapetalae</taxon>
        <taxon>rosids</taxon>
        <taxon>fabids</taxon>
        <taxon>Malpighiales</taxon>
        <taxon>Euphorbiaceae</taxon>
        <taxon>Crotonoideae</taxon>
        <taxon>Micrandreae</taxon>
        <taxon>Hevea</taxon>
    </lineage>
</organism>
<feature type="transmembrane region" description="Helical" evidence="6">
    <location>
        <begin position="280"/>
        <end position="300"/>
    </location>
</feature>